<dbReference type="InterPro" id="IPR005754">
    <property type="entry name" value="Sortase"/>
</dbReference>
<dbReference type="InterPro" id="IPR053465">
    <property type="entry name" value="Sortase_Class_E"/>
</dbReference>
<keyword evidence="4" id="KW-1185">Reference proteome</keyword>
<dbReference type="NCBIfam" id="NF033747">
    <property type="entry name" value="class_E_sortase"/>
    <property type="match status" value="1"/>
</dbReference>
<gene>
    <name evidence="3" type="ORF">GCM10009767_16280</name>
</gene>
<evidence type="ECO:0000256" key="2">
    <source>
        <dbReference type="SAM" id="Phobius"/>
    </source>
</evidence>
<evidence type="ECO:0000256" key="1">
    <source>
        <dbReference type="ARBA" id="ARBA00022801"/>
    </source>
</evidence>
<dbReference type="Gene3D" id="2.40.260.10">
    <property type="entry name" value="Sortase"/>
    <property type="match status" value="1"/>
</dbReference>
<dbReference type="EMBL" id="BAAAOA010000017">
    <property type="protein sequence ID" value="GAA1757728.1"/>
    <property type="molecule type" value="Genomic_DNA"/>
</dbReference>
<keyword evidence="2" id="KW-0812">Transmembrane</keyword>
<keyword evidence="2" id="KW-1133">Transmembrane helix</keyword>
<protein>
    <submittedName>
        <fullName evidence="3">Class E sortase</fullName>
    </submittedName>
</protein>
<comment type="caution">
    <text evidence="3">The sequence shown here is derived from an EMBL/GenBank/DDBJ whole genome shotgun (WGS) entry which is preliminary data.</text>
</comment>
<keyword evidence="1" id="KW-0378">Hydrolase</keyword>
<dbReference type="RefSeq" id="WP_344121420.1">
    <property type="nucleotide sequence ID" value="NZ_BAAAOA010000017.1"/>
</dbReference>
<keyword evidence="2" id="KW-0472">Membrane</keyword>
<evidence type="ECO:0000313" key="3">
    <source>
        <dbReference type="EMBL" id="GAA1757728.1"/>
    </source>
</evidence>
<dbReference type="InterPro" id="IPR042003">
    <property type="entry name" value="Sortase_E"/>
</dbReference>
<dbReference type="Proteomes" id="UP001501204">
    <property type="component" value="Unassembled WGS sequence"/>
</dbReference>
<evidence type="ECO:0000313" key="4">
    <source>
        <dbReference type="Proteomes" id="UP001501204"/>
    </source>
</evidence>
<dbReference type="Pfam" id="PF04203">
    <property type="entry name" value="Sortase"/>
    <property type="match status" value="1"/>
</dbReference>
<sequence length="251" mass="26875">MRRAAATTTRHDPAERRRATVPVLVMALGLTLLLVPLWNLWWPDLMAGRAQDRAVVRTSDQLEQALPTEHTAATGADDGAPPVAAHPSPGEPFGIVYVPRFGDDYARPVAEGAGPDVLDALGLGHYPSTAMPGELGNFAIAGHRQSNGKALDLIHTLRPGDRIHVRTAEAYFTYSYRDSEVVAPDATRVLAPDPAAPTSEPTERLLTLTTCHPRYGATERFIGRAVLTSWRPSSAGPPAEIAEAVAAAGRR</sequence>
<dbReference type="SUPFAM" id="SSF63817">
    <property type="entry name" value="Sortase"/>
    <property type="match status" value="1"/>
</dbReference>
<name>A0ABP4WPN8_9MICC</name>
<accession>A0ABP4WPN8</accession>
<dbReference type="CDD" id="cd05830">
    <property type="entry name" value="Sortase_E"/>
    <property type="match status" value="1"/>
</dbReference>
<proteinExistence type="predicted"/>
<reference evidence="4" key="1">
    <citation type="journal article" date="2019" name="Int. J. Syst. Evol. Microbiol.">
        <title>The Global Catalogue of Microorganisms (GCM) 10K type strain sequencing project: providing services to taxonomists for standard genome sequencing and annotation.</title>
        <authorList>
            <consortium name="The Broad Institute Genomics Platform"/>
            <consortium name="The Broad Institute Genome Sequencing Center for Infectious Disease"/>
            <person name="Wu L."/>
            <person name="Ma J."/>
        </authorList>
    </citation>
    <scope>NUCLEOTIDE SEQUENCE [LARGE SCALE GENOMIC DNA]</scope>
    <source>
        <strain evidence="4">JCM 14735</strain>
    </source>
</reference>
<feature type="transmembrane region" description="Helical" evidence="2">
    <location>
        <begin position="21"/>
        <end position="42"/>
    </location>
</feature>
<organism evidence="3 4">
    <name type="scientific">Kocuria aegyptia</name>
    <dbReference type="NCBI Taxonomy" id="330943"/>
    <lineage>
        <taxon>Bacteria</taxon>
        <taxon>Bacillati</taxon>
        <taxon>Actinomycetota</taxon>
        <taxon>Actinomycetes</taxon>
        <taxon>Micrococcales</taxon>
        <taxon>Micrococcaceae</taxon>
        <taxon>Kocuria</taxon>
    </lineage>
</organism>
<dbReference type="InterPro" id="IPR023365">
    <property type="entry name" value="Sortase_dom-sf"/>
</dbReference>